<evidence type="ECO:0000313" key="2">
    <source>
        <dbReference type="EMBL" id="CAE8719629.1"/>
    </source>
</evidence>
<keyword evidence="1" id="KW-1133">Transmembrane helix</keyword>
<feature type="non-terminal residue" evidence="2">
    <location>
        <position position="145"/>
    </location>
</feature>
<reference evidence="2" key="1">
    <citation type="submission" date="2021-02" db="EMBL/GenBank/DDBJ databases">
        <authorList>
            <person name="Dougan E. K."/>
            <person name="Rhodes N."/>
            <person name="Thang M."/>
            <person name="Chan C."/>
        </authorList>
    </citation>
    <scope>NUCLEOTIDE SEQUENCE</scope>
</reference>
<gene>
    <name evidence="2" type="ORF">PGLA2088_LOCUS40793</name>
</gene>
<evidence type="ECO:0000256" key="1">
    <source>
        <dbReference type="SAM" id="Phobius"/>
    </source>
</evidence>
<keyword evidence="1" id="KW-0472">Membrane</keyword>
<feature type="non-terminal residue" evidence="2">
    <location>
        <position position="1"/>
    </location>
</feature>
<organism evidence="2 3">
    <name type="scientific">Polarella glacialis</name>
    <name type="common">Dinoflagellate</name>
    <dbReference type="NCBI Taxonomy" id="89957"/>
    <lineage>
        <taxon>Eukaryota</taxon>
        <taxon>Sar</taxon>
        <taxon>Alveolata</taxon>
        <taxon>Dinophyceae</taxon>
        <taxon>Suessiales</taxon>
        <taxon>Suessiaceae</taxon>
        <taxon>Polarella</taxon>
    </lineage>
</organism>
<proteinExistence type="predicted"/>
<dbReference type="AlphaFoldDB" id="A0A813L533"/>
<keyword evidence="1" id="KW-0812">Transmembrane</keyword>
<name>A0A813L533_POLGL</name>
<sequence>SLFQLKPLPCIPPSASLTFGLAPPFATMAGLYRQLEIVDHDSGGAAKCEETMEFEGASTVAQIIQGVAFLGLAIFLIFANNAKVGSSAKAPLEQRYMTACTIATAICLFSGFFNILQMTGLDNFDLPRSSTYTLDLSRPVEWLLT</sequence>
<evidence type="ECO:0000313" key="3">
    <source>
        <dbReference type="Proteomes" id="UP000626109"/>
    </source>
</evidence>
<comment type="caution">
    <text evidence="2">The sequence shown here is derived from an EMBL/GenBank/DDBJ whole genome shotgun (WGS) entry which is preliminary data.</text>
</comment>
<dbReference type="EMBL" id="CAJNNW010033590">
    <property type="protein sequence ID" value="CAE8719629.1"/>
    <property type="molecule type" value="Genomic_DNA"/>
</dbReference>
<feature type="transmembrane region" description="Helical" evidence="1">
    <location>
        <begin position="96"/>
        <end position="116"/>
    </location>
</feature>
<accession>A0A813L533</accession>
<protein>
    <submittedName>
        <fullName evidence="2">Uncharacterized protein</fullName>
    </submittedName>
</protein>
<dbReference type="Proteomes" id="UP000626109">
    <property type="component" value="Unassembled WGS sequence"/>
</dbReference>
<feature type="transmembrane region" description="Helical" evidence="1">
    <location>
        <begin position="63"/>
        <end position="84"/>
    </location>
</feature>